<name>A0ABY4EC55_VITST</name>
<feature type="topological domain" description="Periplasmic" evidence="7">
    <location>
        <begin position="22"/>
        <end position="107"/>
    </location>
</feature>
<comment type="subunit">
    <text evidence="7">Part of a complex composed of FtsB, FtsL and FtsQ.</text>
</comment>
<evidence type="ECO:0000256" key="3">
    <source>
        <dbReference type="ARBA" id="ARBA00022692"/>
    </source>
</evidence>
<dbReference type="RefSeq" id="WP_019958152.1">
    <property type="nucleotide sequence ID" value="NZ_CP091512.1"/>
</dbReference>
<gene>
    <name evidence="7" type="primary">ftsB</name>
    <name evidence="8" type="ORF">LVJ81_02545</name>
</gene>
<keyword evidence="5 7" id="KW-0472">Membrane</keyword>
<proteinExistence type="inferred from homology"/>
<keyword evidence="4 7" id="KW-1133">Transmembrane helix</keyword>
<keyword evidence="7" id="KW-0997">Cell inner membrane</keyword>
<comment type="subcellular location">
    <subcellularLocation>
        <location evidence="7">Cell inner membrane</location>
        <topology evidence="7">Single-pass type II membrane protein</topology>
    </subcellularLocation>
    <text evidence="7">Localizes to the division septum.</text>
</comment>
<comment type="similarity">
    <text evidence="7">Belongs to the FtsB family.</text>
</comment>
<keyword evidence="3 7" id="KW-0812">Transmembrane</keyword>
<keyword evidence="2 7" id="KW-0132">Cell division</keyword>
<dbReference type="PANTHER" id="PTHR37485:SF1">
    <property type="entry name" value="CELL DIVISION PROTEIN FTSB"/>
    <property type="match status" value="1"/>
</dbReference>
<evidence type="ECO:0000256" key="1">
    <source>
        <dbReference type="ARBA" id="ARBA00022475"/>
    </source>
</evidence>
<reference evidence="8" key="1">
    <citation type="submission" date="2021-12" db="EMBL/GenBank/DDBJ databases">
        <authorList>
            <person name="Veyrier F.J."/>
        </authorList>
    </citation>
    <scope>NUCLEOTIDE SEQUENCE</scope>
    <source>
        <strain evidence="8">SAG 1488-6</strain>
    </source>
</reference>
<evidence type="ECO:0000313" key="9">
    <source>
        <dbReference type="Proteomes" id="UP000832034"/>
    </source>
</evidence>
<evidence type="ECO:0000256" key="4">
    <source>
        <dbReference type="ARBA" id="ARBA00022989"/>
    </source>
</evidence>
<dbReference type="Proteomes" id="UP000832034">
    <property type="component" value="Chromosome"/>
</dbReference>
<keyword evidence="6 7" id="KW-0131">Cell cycle</keyword>
<feature type="topological domain" description="Cytoplasmic" evidence="7">
    <location>
        <begin position="1"/>
        <end position="3"/>
    </location>
</feature>
<keyword evidence="1 7" id="KW-1003">Cell membrane</keyword>
<evidence type="ECO:0000313" key="8">
    <source>
        <dbReference type="EMBL" id="UOO92938.1"/>
    </source>
</evidence>
<evidence type="ECO:0000256" key="2">
    <source>
        <dbReference type="ARBA" id="ARBA00022618"/>
    </source>
</evidence>
<sequence>MKWVSLVLIAALAYVHFHLWLGKDGWDHHLHLQERLKVQLATNEDAGQRNATLQAELEDLGSGGDAIGELARFELGYIGDGEVFYRIVPKVTLEDPHADDIDATTQP</sequence>
<dbReference type="HAMAP" id="MF_00599">
    <property type="entry name" value="FtsB"/>
    <property type="match status" value="1"/>
</dbReference>
<dbReference type="PANTHER" id="PTHR37485">
    <property type="entry name" value="CELL DIVISION PROTEIN FTSB"/>
    <property type="match status" value="1"/>
</dbReference>
<evidence type="ECO:0000256" key="6">
    <source>
        <dbReference type="ARBA" id="ARBA00023306"/>
    </source>
</evidence>
<dbReference type="InterPro" id="IPR007060">
    <property type="entry name" value="FtsL/DivIC"/>
</dbReference>
<organism evidence="8 9">
    <name type="scientific">Vitreoscilla stercoraria</name>
    <dbReference type="NCBI Taxonomy" id="61"/>
    <lineage>
        <taxon>Bacteria</taxon>
        <taxon>Pseudomonadati</taxon>
        <taxon>Pseudomonadota</taxon>
        <taxon>Betaproteobacteria</taxon>
        <taxon>Neisseriales</taxon>
        <taxon>Neisseriaceae</taxon>
        <taxon>Vitreoscilla</taxon>
    </lineage>
</organism>
<evidence type="ECO:0000256" key="7">
    <source>
        <dbReference type="HAMAP-Rule" id="MF_00599"/>
    </source>
</evidence>
<comment type="function">
    <text evidence="7">Essential cell division protein. May link together the upstream cell division proteins, which are predominantly cytoplasmic, with the downstream cell division proteins, which are predominantly periplasmic.</text>
</comment>
<accession>A0ABY4EC55</accession>
<dbReference type="Pfam" id="PF04977">
    <property type="entry name" value="DivIC"/>
    <property type="match status" value="1"/>
</dbReference>
<dbReference type="EMBL" id="CP091512">
    <property type="protein sequence ID" value="UOO92938.1"/>
    <property type="molecule type" value="Genomic_DNA"/>
</dbReference>
<evidence type="ECO:0000256" key="5">
    <source>
        <dbReference type="ARBA" id="ARBA00023136"/>
    </source>
</evidence>
<protein>
    <recommendedName>
        <fullName evidence="7">Cell division protein FtsB</fullName>
    </recommendedName>
</protein>
<keyword evidence="9" id="KW-1185">Reference proteome</keyword>
<dbReference type="InterPro" id="IPR023081">
    <property type="entry name" value="Cell_div_FtsB"/>
</dbReference>
<reference evidence="8" key="2">
    <citation type="journal article" date="2022" name="Res Sq">
        <title>Evolution of multicellular longitudinally dividing oral cavity symbionts (Neisseriaceae).</title>
        <authorList>
            <person name="Nyongesa S."/>
            <person name="Weber P."/>
            <person name="Bernet E."/>
            <person name="Pullido F."/>
            <person name="Nieckarz M."/>
            <person name="Delaby M."/>
            <person name="Nieves C."/>
            <person name="Viehboeck T."/>
            <person name="Krause N."/>
            <person name="Rivera-Millot A."/>
            <person name="Nakamura A."/>
            <person name="Vischer N."/>
            <person name="VanNieuwenhze M."/>
            <person name="Brun Y."/>
            <person name="Cava F."/>
            <person name="Bulgheresi S."/>
            <person name="Veyrier F."/>
        </authorList>
    </citation>
    <scope>NUCLEOTIDE SEQUENCE</scope>
    <source>
        <strain evidence="8">SAG 1488-6</strain>
    </source>
</reference>